<organism evidence="1 2">
    <name type="scientific">Meiothermus hypogaeus</name>
    <dbReference type="NCBI Taxonomy" id="884155"/>
    <lineage>
        <taxon>Bacteria</taxon>
        <taxon>Thermotogati</taxon>
        <taxon>Deinococcota</taxon>
        <taxon>Deinococci</taxon>
        <taxon>Thermales</taxon>
        <taxon>Thermaceae</taxon>
        <taxon>Meiothermus</taxon>
    </lineage>
</organism>
<dbReference type="EMBL" id="QWKY01000111">
    <property type="protein sequence ID" value="RIH74623.1"/>
    <property type="molecule type" value="Genomic_DNA"/>
</dbReference>
<proteinExistence type="predicted"/>
<keyword evidence="2" id="KW-1185">Reference proteome</keyword>
<comment type="caution">
    <text evidence="1">The sequence shown here is derived from an EMBL/GenBank/DDBJ whole genome shotgun (WGS) entry which is preliminary data.</text>
</comment>
<sequence>MALSRSSSSLLNSMYRKFPIVKVYRECTYQIRLIRYHSVRINPTEVIRVAEGDTAPWKLSA</sequence>
<evidence type="ECO:0000313" key="2">
    <source>
        <dbReference type="Proteomes" id="UP000265443"/>
    </source>
</evidence>
<reference evidence="1 2" key="1">
    <citation type="submission" date="2018-08" db="EMBL/GenBank/DDBJ databases">
        <title>Meiothermus hypogaeus DSM 23238 genome sequencing project.</title>
        <authorList>
            <person name="Da Costa M.S."/>
            <person name="Albuquerque L."/>
            <person name="Raposo P."/>
            <person name="Froufe H.J.C."/>
            <person name="Barroso C.S."/>
            <person name="Egas C."/>
        </authorList>
    </citation>
    <scope>NUCLEOTIDE SEQUENCE [LARGE SCALE GENOMIC DNA]</scope>
    <source>
        <strain evidence="1 2">DSM 23238</strain>
    </source>
</reference>
<accession>A0ABX9MIQ5</accession>
<protein>
    <submittedName>
        <fullName evidence="1">Uncharacterized protein</fullName>
    </submittedName>
</protein>
<dbReference type="Proteomes" id="UP000265443">
    <property type="component" value="Unassembled WGS sequence"/>
</dbReference>
<evidence type="ECO:0000313" key="1">
    <source>
        <dbReference type="EMBL" id="RIH74623.1"/>
    </source>
</evidence>
<name>A0ABX9MIQ5_9DEIN</name>
<gene>
    <name evidence="1" type="ORF">Mhypo_03251</name>
</gene>